<organism evidence="1">
    <name type="scientific">Pararge aegeria</name>
    <name type="common">speckled wood butterfly</name>
    <dbReference type="NCBI Taxonomy" id="116150"/>
    <lineage>
        <taxon>Eukaryota</taxon>
        <taxon>Metazoa</taxon>
        <taxon>Ecdysozoa</taxon>
        <taxon>Arthropoda</taxon>
        <taxon>Hexapoda</taxon>
        <taxon>Insecta</taxon>
        <taxon>Pterygota</taxon>
        <taxon>Neoptera</taxon>
        <taxon>Endopterygota</taxon>
        <taxon>Lepidoptera</taxon>
        <taxon>Glossata</taxon>
        <taxon>Ditrysia</taxon>
        <taxon>Papilionoidea</taxon>
        <taxon>Nymphalidae</taxon>
        <taxon>Satyrinae</taxon>
        <taxon>Satyrini</taxon>
        <taxon>Parargina</taxon>
        <taxon>Pararge</taxon>
    </lineage>
</organism>
<accession>S4NHR6</accession>
<feature type="non-terminal residue" evidence="1">
    <location>
        <position position="1"/>
    </location>
</feature>
<dbReference type="AlphaFoldDB" id="S4NHR6"/>
<sequence>IYLTIFITTILLDVQQCIDRLFFTLCHVTFIRYHHTCSIPTHSRDHRRVDSNQISVYRLYQHRLFRFWGI</sequence>
<reference evidence="1" key="1">
    <citation type="journal article" date="2013" name="BMC Genomics">
        <title>Unscrambling butterfly oogenesis.</title>
        <authorList>
            <person name="Carter J.M."/>
            <person name="Baker S.C."/>
            <person name="Pink R."/>
            <person name="Carter D.R."/>
            <person name="Collins A."/>
            <person name="Tomlin J."/>
            <person name="Gibbs M."/>
            <person name="Breuker C.J."/>
        </authorList>
    </citation>
    <scope>NUCLEOTIDE SEQUENCE</scope>
    <source>
        <tissue evidence="1">Ovary</tissue>
    </source>
</reference>
<protein>
    <submittedName>
        <fullName evidence="1">Uncharacterized protein</fullName>
    </submittedName>
</protein>
<evidence type="ECO:0000313" key="1">
    <source>
        <dbReference type="EMBL" id="JAA78271.1"/>
    </source>
</evidence>
<name>S4NHR6_9NEOP</name>
<dbReference type="EMBL" id="GAIX01014289">
    <property type="protein sequence ID" value="JAA78271.1"/>
    <property type="molecule type" value="Transcribed_RNA"/>
</dbReference>
<reference evidence="1" key="2">
    <citation type="submission" date="2013-05" db="EMBL/GenBank/DDBJ databases">
        <authorList>
            <person name="Carter J.-M."/>
            <person name="Baker S.C."/>
            <person name="Pink R."/>
            <person name="Carter D.R.F."/>
            <person name="Collins A."/>
            <person name="Tomlin J."/>
            <person name="Gibbs M."/>
            <person name="Breuker C.J."/>
        </authorList>
    </citation>
    <scope>NUCLEOTIDE SEQUENCE</scope>
    <source>
        <tissue evidence="1">Ovary</tissue>
    </source>
</reference>
<proteinExistence type="predicted"/>